<dbReference type="KEGG" id="blac:94346683"/>
<reference evidence="13 14" key="1">
    <citation type="journal article" date="2021" name="Genome Biol.">
        <title>AFLAP: assembly-free linkage analysis pipeline using k-mers from genome sequencing data.</title>
        <authorList>
            <person name="Fletcher K."/>
            <person name="Zhang L."/>
            <person name="Gil J."/>
            <person name="Han R."/>
            <person name="Cavanaugh K."/>
            <person name="Michelmore R."/>
        </authorList>
    </citation>
    <scope>NUCLEOTIDE SEQUENCE [LARGE SCALE GENOMIC DNA]</scope>
    <source>
        <strain evidence="13 14">SF5</strain>
    </source>
</reference>
<dbReference type="CDD" id="cd19673">
    <property type="entry name" value="UBR-box_UBR3"/>
    <property type="match status" value="1"/>
</dbReference>
<dbReference type="Pfam" id="PF02207">
    <property type="entry name" value="zf-UBR"/>
    <property type="match status" value="1"/>
</dbReference>
<name>A0A976FQD1_BRELC</name>
<evidence type="ECO:0000256" key="5">
    <source>
        <dbReference type="ARBA" id="ARBA00022771"/>
    </source>
</evidence>
<evidence type="ECO:0000313" key="14">
    <source>
        <dbReference type="Proteomes" id="UP000294530"/>
    </source>
</evidence>
<dbReference type="OrthoDB" id="15304at2759"/>
<proteinExistence type="inferred from homology"/>
<keyword evidence="3 10" id="KW-0808">Transferase</keyword>
<comment type="pathway">
    <text evidence="2 10">Protein modification; protein ubiquitination.</text>
</comment>
<feature type="region of interest" description="Disordered" evidence="11">
    <location>
        <begin position="1282"/>
        <end position="1304"/>
    </location>
</feature>
<organism evidence="13 14">
    <name type="scientific">Bremia lactucae</name>
    <name type="common">Lettuce downy mildew</name>
    <dbReference type="NCBI Taxonomy" id="4779"/>
    <lineage>
        <taxon>Eukaryota</taxon>
        <taxon>Sar</taxon>
        <taxon>Stramenopiles</taxon>
        <taxon>Oomycota</taxon>
        <taxon>Peronosporomycetes</taxon>
        <taxon>Peronosporales</taxon>
        <taxon>Peronosporaceae</taxon>
        <taxon>Bremia</taxon>
    </lineage>
</organism>
<dbReference type="GO" id="GO:0005737">
    <property type="term" value="C:cytoplasm"/>
    <property type="evidence" value="ECO:0007669"/>
    <property type="project" value="TreeGrafter"/>
</dbReference>
<dbReference type="Proteomes" id="UP000294530">
    <property type="component" value="Unassembled WGS sequence"/>
</dbReference>
<dbReference type="GO" id="GO:0016567">
    <property type="term" value="P:protein ubiquitination"/>
    <property type="evidence" value="ECO:0007669"/>
    <property type="project" value="UniProtKB-UniRule"/>
</dbReference>
<keyword evidence="6 10" id="KW-0833">Ubl conjugation pathway</keyword>
<dbReference type="RefSeq" id="XP_067820168.1">
    <property type="nucleotide sequence ID" value="XM_067961012.1"/>
</dbReference>
<dbReference type="GO" id="GO:0000151">
    <property type="term" value="C:ubiquitin ligase complex"/>
    <property type="evidence" value="ECO:0007669"/>
    <property type="project" value="TreeGrafter"/>
</dbReference>
<evidence type="ECO:0000256" key="1">
    <source>
        <dbReference type="ARBA" id="ARBA00000900"/>
    </source>
</evidence>
<evidence type="ECO:0000259" key="12">
    <source>
        <dbReference type="PROSITE" id="PS51157"/>
    </source>
</evidence>
<evidence type="ECO:0000313" key="13">
    <source>
        <dbReference type="EMBL" id="TDH70669.1"/>
    </source>
</evidence>
<protein>
    <recommendedName>
        <fullName evidence="10">E3 ubiquitin-protein ligase</fullName>
        <ecNumber evidence="10">2.3.2.27</ecNumber>
    </recommendedName>
</protein>
<keyword evidence="5 10" id="KW-0863">Zinc-finger</keyword>
<evidence type="ECO:0000256" key="8">
    <source>
        <dbReference type="ARBA" id="ARBA00046341"/>
    </source>
</evidence>
<gene>
    <name evidence="13" type="ORF">CCR75_002915</name>
</gene>
<dbReference type="SMART" id="SM00396">
    <property type="entry name" value="ZnF_UBR1"/>
    <property type="match status" value="1"/>
</dbReference>
<sequence>MAGHAQTHAHALVKQHPELETCTFIQNTSENCILYEQQESPIRFSSLSVQFKLPEAFHVCLATQYGSITRLKCEEVWHGSHMAYRCRTCGLSDSSCMCLACFDPEEHEGHDYRVYQCSSGGCCDCGDPLAWKVKGFCKKHRVQPTKTSLNEPLNKTMTVGIEEDTTVRLVVKSVMLFCVQVLIEVHAACSYPLSSKRFNFIDLKRSLPKTGQLRSVFSSALKVQIHRLEQTLSWLQMLSMSCEYYRIVISELFFKKVSMECNEVDTRASVFIVETTTFKDKVEEKTVGSHSTGSMVILDVFLKAGVLLPSKTSDILGVLYLKLLFDQSFKQKYTWHFVTWYPYFIDLYLCASDENNEDGMHNLSRFVERLFCQLFHSDTQLREFETMYASMGSPLEENNVLSACQSHLLMHSTPVPMHLITSSCLEGLMVFLLKKLIDLFRSTLQTITIPFQSILIRGTNAAKSGENTSIQSTETAFKAPQAHRTVQVVDCGHNVFKQRIYARLCSDLRTLLVHPQLAADEVSVYAHSITLFELLQQMNLQTRQIHQHIEYESKNWTFAFVVEYELKLILSAFLSGIPVCFTRDVRSRMTRRNEGRARGFQGRSLREVIETNPFQPLWLAQTILKPHHGPYDVGSDESSPVSSNQVATTTSTRMQLIKDHEQGTGGARAKSLHLPLHHMYAALIHTLCGIVRPQTLEEWRILLDIQTRKDDSSQDVAFWIGVVDFPLQVLLFKREIKAGLWVRNGAGMMHQLTHYHSKHWRYFGLHLDLFLCQMGAMFLPHRTFTRLYFHQVPFQIPMSTLFQRETTSQHRTSLKSSREKRHALNMVEEALRLFLQLILAPVKLATPTSPERAVEWLLKRKMMHWLTLGPFTRTISDHKWAELEEEEILTKVLESVGVYKDPRNRSPSPRSTRRNSLGNYGLNMSGSWTLKPELWDHVSPLFECFTPFEAQQCEQNMRQHRSWKHHVILPQLPRLMLPNVNMHTELAKTMLNSSYCASILFMIFFEKYKESWARQGSDIERGGLNENVLLAALDCLYVAVEMILEDSLDAPCPVIQKEASNWTLDEIAQCFQEESSLAMKLCTEIPFECRHQDGSDTNCAHSKSSLLSLLVWFKEYSNEMEDAQPMLQVILESIARKSSGCLHYLQATLRGNTCQSIPLNLKDLTSKSVYSDESNGENAHDLKSRVKEKIQRRQEPILDRIKSQQTKFLCANSEIVEQEAQKCKHQMTLDAESDSDLNEIEAVEDNNEHDDAREEWGFPTGQVDLCLYFDHVSIAIAQIQENNRQARRRRRRRHGSTTAKKDTKGLDPASFLTQECGLCRLPCNGNSRDDTSFGFVGMILPTKMRQMVQNSSHTIFKNVRSTRLSPERVLDATMRDFRHVEMADCVIWSCHHAIHYSCFDAYIKSLWNQPHGLEASFRTKDRLLSERDMEFRCPICRRLSNCLIPHLPLSKDLQMYQTKGITFPGDEKETFEIDQNPFKFMQWLDYQMRFRDDCLVGTQRHSQTPSPCFRQRSQANSCRLSDARSFQNDTKNIEREIKTFCHAISRCSIRAPLYLSTLLTNSMEEVIAMDSTIQQLCSKWEAQTSTWQVLMQCFEIQVRIVAREKTSLQTDSVDSLQSSSMRQLASISAAAIAISSRSTEAVEHANDKHFKSVMTRLNGLLFGQYVLYEEAQDQGRFNDIPLSDQTMATLIRTPILCHTRLLT</sequence>
<dbReference type="FunFam" id="2.10.110.30:FF:000002">
    <property type="entry name" value="Putative e3 ubiquitin-protein ligase ubr3"/>
    <property type="match status" value="1"/>
</dbReference>
<evidence type="ECO:0000256" key="10">
    <source>
        <dbReference type="RuleBase" id="RU366018"/>
    </source>
</evidence>
<evidence type="ECO:0000256" key="4">
    <source>
        <dbReference type="ARBA" id="ARBA00022723"/>
    </source>
</evidence>
<dbReference type="PROSITE" id="PS51157">
    <property type="entry name" value="ZF_UBR"/>
    <property type="match status" value="1"/>
</dbReference>
<dbReference type="GO" id="GO:0071596">
    <property type="term" value="P:ubiquitin-dependent protein catabolic process via the N-end rule pathway"/>
    <property type="evidence" value="ECO:0007669"/>
    <property type="project" value="UniProtKB-UniRule"/>
</dbReference>
<dbReference type="GeneID" id="94346683"/>
<keyword evidence="4 10" id="KW-0479">Metal-binding</keyword>
<dbReference type="InterPro" id="IPR003126">
    <property type="entry name" value="Znf_UBR"/>
</dbReference>
<dbReference type="Gene3D" id="2.10.110.30">
    <property type="match status" value="1"/>
</dbReference>
<feature type="compositionally biased region" description="Basic residues" evidence="11">
    <location>
        <begin position="1285"/>
        <end position="1295"/>
    </location>
</feature>
<evidence type="ECO:0000256" key="6">
    <source>
        <dbReference type="ARBA" id="ARBA00022786"/>
    </source>
</evidence>
<evidence type="ECO:0000256" key="2">
    <source>
        <dbReference type="ARBA" id="ARBA00004906"/>
    </source>
</evidence>
<dbReference type="InterPro" id="IPR039164">
    <property type="entry name" value="UBR1-like"/>
</dbReference>
<accession>A0A976FQD1</accession>
<dbReference type="EMBL" id="SHOA02000001">
    <property type="protein sequence ID" value="TDH70669.1"/>
    <property type="molecule type" value="Genomic_DNA"/>
</dbReference>
<evidence type="ECO:0000256" key="9">
    <source>
        <dbReference type="PROSITE-ProRule" id="PRU00508"/>
    </source>
</evidence>
<dbReference type="PANTHER" id="PTHR21497">
    <property type="entry name" value="UBIQUITIN LIGASE E3 ALPHA-RELATED"/>
    <property type="match status" value="1"/>
</dbReference>
<dbReference type="EC" id="2.3.2.27" evidence="10"/>
<dbReference type="PANTHER" id="PTHR21497:SF24">
    <property type="entry name" value="E3 UBIQUITIN-PROTEIN LIGASE UBR1"/>
    <property type="match status" value="1"/>
</dbReference>
<evidence type="ECO:0000256" key="11">
    <source>
        <dbReference type="SAM" id="MobiDB-lite"/>
    </source>
</evidence>
<dbReference type="GO" id="GO:0008270">
    <property type="term" value="F:zinc ion binding"/>
    <property type="evidence" value="ECO:0007669"/>
    <property type="project" value="UniProtKB-UniRule"/>
</dbReference>
<evidence type="ECO:0000256" key="7">
    <source>
        <dbReference type="ARBA" id="ARBA00022833"/>
    </source>
</evidence>
<comment type="caution">
    <text evidence="13">The sequence shown here is derived from an EMBL/GenBank/DDBJ whole genome shotgun (WGS) entry which is preliminary data.</text>
</comment>
<comment type="catalytic activity">
    <reaction evidence="1 10">
        <text>S-ubiquitinyl-[E2 ubiquitin-conjugating enzyme]-L-cysteine + [acceptor protein]-L-lysine = [E2 ubiquitin-conjugating enzyme]-L-cysteine + N(6)-ubiquitinyl-[acceptor protein]-L-lysine.</text>
        <dbReference type="EC" id="2.3.2.27"/>
    </reaction>
</comment>
<feature type="domain" description="UBR-type" evidence="12">
    <location>
        <begin position="71"/>
        <end position="142"/>
    </location>
</feature>
<keyword evidence="7 10" id="KW-0862">Zinc</keyword>
<comment type="similarity">
    <text evidence="8 10">Belongs to the E3 ubiquitin-protein ligase UBR1-like family.</text>
</comment>
<dbReference type="GO" id="GO:0061630">
    <property type="term" value="F:ubiquitin protein ligase activity"/>
    <property type="evidence" value="ECO:0007669"/>
    <property type="project" value="UniProtKB-UniRule"/>
</dbReference>
<evidence type="ECO:0000256" key="3">
    <source>
        <dbReference type="ARBA" id="ARBA00022679"/>
    </source>
</evidence>
<comment type="function">
    <text evidence="10">Ubiquitin ligase protein which is a component of the N-end rule pathway. Recognizes and binds to proteins bearing specific N-terminal residues that are destabilizing according to the N-end rule, leading to their ubiquitination and subsequent degradation.</text>
</comment>
<feature type="zinc finger region" description="UBR-type" evidence="9">
    <location>
        <begin position="71"/>
        <end position="142"/>
    </location>
</feature>
<keyword evidence="14" id="KW-1185">Reference proteome</keyword>